<dbReference type="Gene3D" id="1.20.1290.10">
    <property type="entry name" value="AhpD-like"/>
    <property type="match status" value="1"/>
</dbReference>
<accession>A0A1L3SVP9</accession>
<reference evidence="3" key="1">
    <citation type="submission" date="2016-11" db="EMBL/GenBank/DDBJ databases">
        <title>Mesorhizobium oceanicum sp. nov., isolated from deep seawater in South China Sea.</title>
        <authorList>
            <person name="Fu G.-Y."/>
        </authorList>
    </citation>
    <scope>NUCLEOTIDE SEQUENCE [LARGE SCALE GENOMIC DNA]</scope>
    <source>
        <strain evidence="3">B7</strain>
    </source>
</reference>
<dbReference type="Proteomes" id="UP000182840">
    <property type="component" value="Chromosome"/>
</dbReference>
<protein>
    <recommendedName>
        <fullName evidence="1">Carboxymuconolactone decarboxylase-like domain-containing protein</fullName>
    </recommendedName>
</protein>
<dbReference type="GO" id="GO:0051920">
    <property type="term" value="F:peroxiredoxin activity"/>
    <property type="evidence" value="ECO:0007669"/>
    <property type="project" value="InterPro"/>
</dbReference>
<dbReference type="InterPro" id="IPR029032">
    <property type="entry name" value="AhpD-like"/>
</dbReference>
<dbReference type="AlphaFoldDB" id="A0A1L3SVP9"/>
<dbReference type="Pfam" id="PF02627">
    <property type="entry name" value="CMD"/>
    <property type="match status" value="1"/>
</dbReference>
<organism evidence="2 3">
    <name type="scientific">Aquibium oceanicum</name>
    <dbReference type="NCBI Taxonomy" id="1670800"/>
    <lineage>
        <taxon>Bacteria</taxon>
        <taxon>Pseudomonadati</taxon>
        <taxon>Pseudomonadota</taxon>
        <taxon>Alphaproteobacteria</taxon>
        <taxon>Hyphomicrobiales</taxon>
        <taxon>Phyllobacteriaceae</taxon>
        <taxon>Aquibium</taxon>
    </lineage>
</organism>
<dbReference type="SUPFAM" id="SSF69118">
    <property type="entry name" value="AhpD-like"/>
    <property type="match status" value="1"/>
</dbReference>
<dbReference type="STRING" id="1670800.BSQ44_20520"/>
<name>A0A1L3SVP9_9HYPH</name>
<dbReference type="InterPro" id="IPR003779">
    <property type="entry name" value="CMD-like"/>
</dbReference>
<keyword evidence="3" id="KW-1185">Reference proteome</keyword>
<dbReference type="KEGG" id="meso:BSQ44_20520"/>
<dbReference type="OrthoDB" id="5457276at2"/>
<dbReference type="RefSeq" id="WP_072606955.1">
    <property type="nucleotide sequence ID" value="NZ_CP018171.1"/>
</dbReference>
<gene>
    <name evidence="2" type="ORF">BSQ44_20520</name>
</gene>
<proteinExistence type="predicted"/>
<evidence type="ECO:0000313" key="2">
    <source>
        <dbReference type="EMBL" id="APH73489.1"/>
    </source>
</evidence>
<evidence type="ECO:0000313" key="3">
    <source>
        <dbReference type="Proteomes" id="UP000182840"/>
    </source>
</evidence>
<dbReference type="PANTHER" id="PTHR33930">
    <property type="entry name" value="ALKYL HYDROPEROXIDE REDUCTASE AHPD"/>
    <property type="match status" value="1"/>
</dbReference>
<dbReference type="EMBL" id="CP018171">
    <property type="protein sequence ID" value="APH73489.1"/>
    <property type="molecule type" value="Genomic_DNA"/>
</dbReference>
<evidence type="ECO:0000259" key="1">
    <source>
        <dbReference type="Pfam" id="PF02627"/>
    </source>
</evidence>
<dbReference type="PANTHER" id="PTHR33930:SF2">
    <property type="entry name" value="BLR3452 PROTEIN"/>
    <property type="match status" value="1"/>
</dbReference>
<feature type="domain" description="Carboxymuconolactone decarboxylase-like" evidence="1">
    <location>
        <begin position="17"/>
        <end position="99"/>
    </location>
</feature>
<sequence length="109" mass="12089">MYERKHNWREVIKTIDPELETRISGYTGYALGTESEIPRKYKELILMACSAAIRYGSSTRTHGSEAMYHGATDKEVVEALALASLTAGFTAFIDGIEALGDQLTVDEKK</sequence>